<accession>A0A2T3YS81</accession>
<dbReference type="STRING" id="1042311.A0A2T3YS81"/>
<keyword evidence="1" id="KW-0812">Transmembrane</keyword>
<proteinExistence type="predicted"/>
<dbReference type="EMBL" id="KZ679276">
    <property type="protein sequence ID" value="PTB35374.1"/>
    <property type="molecule type" value="Genomic_DNA"/>
</dbReference>
<dbReference type="Proteomes" id="UP000240493">
    <property type="component" value="Unassembled WGS sequence"/>
</dbReference>
<evidence type="ECO:0000256" key="1">
    <source>
        <dbReference type="SAM" id="Phobius"/>
    </source>
</evidence>
<organism evidence="2 3">
    <name type="scientific">Trichoderma asperellum (strain ATCC 204424 / CBS 433.97 / NBRC 101777)</name>
    <dbReference type="NCBI Taxonomy" id="1042311"/>
    <lineage>
        <taxon>Eukaryota</taxon>
        <taxon>Fungi</taxon>
        <taxon>Dikarya</taxon>
        <taxon>Ascomycota</taxon>
        <taxon>Pezizomycotina</taxon>
        <taxon>Sordariomycetes</taxon>
        <taxon>Hypocreomycetidae</taxon>
        <taxon>Hypocreales</taxon>
        <taxon>Hypocreaceae</taxon>
        <taxon>Trichoderma</taxon>
    </lineage>
</organism>
<keyword evidence="3" id="KW-1185">Reference proteome</keyword>
<sequence>MIKRGEEGSGFHVFNFAPDQYHRAQVLQRAGAIDITCELEKVIHGALSADSDYYATLMVMRWDFQPRNGRRISVATIELLFQDISDGGSIQVERISFDGTFSLMPKTQQESIISGDNIEVKHKLDTVLQKAINDNVLMICSSLDAGKFAQYDYPSGPWGHKYFFRIGAARADGNVFEWTDEAGIAFVYRASNSIYHAENNIIGDNAAKIKYETGLSVATALAAGLAAMIIYCVKASILALKTANQNKG</sequence>
<dbReference type="Gene3D" id="3.40.50.200">
    <property type="entry name" value="Peptidase S8/S53 domain"/>
    <property type="match status" value="1"/>
</dbReference>
<evidence type="ECO:0000313" key="3">
    <source>
        <dbReference type="Proteomes" id="UP000240493"/>
    </source>
</evidence>
<reference evidence="2 3" key="1">
    <citation type="submission" date="2016-07" db="EMBL/GenBank/DDBJ databases">
        <title>Multiple horizontal gene transfer events from other fungi enriched the ability of initially mycotrophic Trichoderma (Ascomycota) to feed on dead plant biomass.</title>
        <authorList>
            <consortium name="DOE Joint Genome Institute"/>
            <person name="Aerts A."/>
            <person name="Atanasova L."/>
            <person name="Chenthamara K."/>
            <person name="Zhang J."/>
            <person name="Grujic M."/>
            <person name="Henrissat B."/>
            <person name="Kuo A."/>
            <person name="Salamov A."/>
            <person name="Lipzen A."/>
            <person name="Labutti K."/>
            <person name="Barry K."/>
            <person name="Miao Y."/>
            <person name="Rahimi M.J."/>
            <person name="Shen Q."/>
            <person name="Grigoriev I.V."/>
            <person name="Kubicek C.P."/>
            <person name="Druzhinina I.S."/>
        </authorList>
    </citation>
    <scope>NUCLEOTIDE SEQUENCE [LARGE SCALE GENOMIC DNA]</scope>
    <source>
        <strain evidence="2 3">CBS 433.97</strain>
    </source>
</reference>
<dbReference type="SUPFAM" id="SSF52743">
    <property type="entry name" value="Subtilisin-like"/>
    <property type="match status" value="1"/>
</dbReference>
<feature type="transmembrane region" description="Helical" evidence="1">
    <location>
        <begin position="215"/>
        <end position="240"/>
    </location>
</feature>
<keyword evidence="1" id="KW-0472">Membrane</keyword>
<dbReference type="AlphaFoldDB" id="A0A2T3YS81"/>
<name>A0A2T3YS81_TRIA4</name>
<dbReference type="OrthoDB" id="5093543at2759"/>
<evidence type="ECO:0000313" key="2">
    <source>
        <dbReference type="EMBL" id="PTB35374.1"/>
    </source>
</evidence>
<keyword evidence="1" id="KW-1133">Transmembrane helix</keyword>
<dbReference type="InterPro" id="IPR036852">
    <property type="entry name" value="Peptidase_S8/S53_dom_sf"/>
</dbReference>
<dbReference type="GO" id="GO:0006508">
    <property type="term" value="P:proteolysis"/>
    <property type="evidence" value="ECO:0007669"/>
    <property type="project" value="InterPro"/>
</dbReference>
<dbReference type="GO" id="GO:0004252">
    <property type="term" value="F:serine-type endopeptidase activity"/>
    <property type="evidence" value="ECO:0007669"/>
    <property type="project" value="InterPro"/>
</dbReference>
<protein>
    <submittedName>
        <fullName evidence="2">Uncharacterized protein</fullName>
    </submittedName>
</protein>
<gene>
    <name evidence="2" type="ORF">M441DRAFT_452462</name>
</gene>